<protein>
    <submittedName>
        <fullName evidence="3">Acyltransferase</fullName>
    </submittedName>
</protein>
<dbReference type="EMBL" id="BMIC01000003">
    <property type="protein sequence ID" value="GFZ88484.1"/>
    <property type="molecule type" value="Genomic_DNA"/>
</dbReference>
<feature type="transmembrane region" description="Helical" evidence="1">
    <location>
        <begin position="12"/>
        <end position="32"/>
    </location>
</feature>
<reference evidence="3 4" key="1">
    <citation type="journal article" date="2014" name="Int. J. Syst. Evol. Microbiol.">
        <title>Complete genome sequence of Corynebacterium casei LMG S-19264T (=DSM 44701T), isolated from a smear-ripened cheese.</title>
        <authorList>
            <consortium name="US DOE Joint Genome Institute (JGI-PGF)"/>
            <person name="Walter F."/>
            <person name="Albersmeier A."/>
            <person name="Kalinowski J."/>
            <person name="Ruckert C."/>
        </authorList>
    </citation>
    <scope>NUCLEOTIDE SEQUENCE [LARGE SCALE GENOMIC DNA]</scope>
    <source>
        <strain evidence="3 4">CGMCC 1.15295</strain>
    </source>
</reference>
<name>A0A8J2TUR2_9FLAO</name>
<dbReference type="Proteomes" id="UP000598120">
    <property type="component" value="Unassembled WGS sequence"/>
</dbReference>
<dbReference type="Pfam" id="PF01757">
    <property type="entry name" value="Acyl_transf_3"/>
    <property type="match status" value="1"/>
</dbReference>
<feature type="transmembrane region" description="Helical" evidence="1">
    <location>
        <begin position="209"/>
        <end position="227"/>
    </location>
</feature>
<dbReference type="GO" id="GO:0016747">
    <property type="term" value="F:acyltransferase activity, transferring groups other than amino-acyl groups"/>
    <property type="evidence" value="ECO:0007669"/>
    <property type="project" value="InterPro"/>
</dbReference>
<feature type="domain" description="Acyltransferase 3" evidence="2">
    <location>
        <begin position="11"/>
        <end position="358"/>
    </location>
</feature>
<feature type="transmembrane region" description="Helical" evidence="1">
    <location>
        <begin position="170"/>
        <end position="189"/>
    </location>
</feature>
<dbReference type="InterPro" id="IPR050879">
    <property type="entry name" value="Acyltransferase_3"/>
</dbReference>
<sequence>MQINYDKRIFGLDLMRAVAIILVVFSHITWIIPKTKGFIPDLMSIAGVIGVEIFFVLSGFLIGRIIYNLYQSEDFSFKSVSYFWVRRWFRTLPNYYLALILNIGIAIYIGIKLPEALWQYVFFIQNFAWETPSLFIESWSLSIEEFAYIIGPLLLYCTLFIKTKLSKDKLFLYITLLIIMLFTITKLIYSLNDHTRSMVYWNANLKAVVIYRIDAIYFGVFAAFISIVRPNFWKHIKYLAFFLGAVIFLGLNAIIPIKRLFIESYPMFWNVWYLPINTIAIMLTLPLFSQINSATKLILKPITYISLISYAMYVLHYSIILQLLKYYLPSDDLPKFDSIIYVIVYLSMTIFLSYLVYRFYEKPMTDLRDSSVIKNKFK</sequence>
<dbReference type="InterPro" id="IPR002656">
    <property type="entry name" value="Acyl_transf_3_dom"/>
</dbReference>
<feature type="transmembrane region" description="Helical" evidence="1">
    <location>
        <begin position="88"/>
        <end position="111"/>
    </location>
</feature>
<keyword evidence="3" id="KW-0808">Transferase</keyword>
<feature type="transmembrane region" description="Helical" evidence="1">
    <location>
        <begin position="339"/>
        <end position="360"/>
    </location>
</feature>
<dbReference type="GO" id="GO:0016020">
    <property type="term" value="C:membrane"/>
    <property type="evidence" value="ECO:0007669"/>
    <property type="project" value="TreeGrafter"/>
</dbReference>
<dbReference type="GO" id="GO:0000271">
    <property type="term" value="P:polysaccharide biosynthetic process"/>
    <property type="evidence" value="ECO:0007669"/>
    <property type="project" value="TreeGrafter"/>
</dbReference>
<proteinExistence type="predicted"/>
<feature type="transmembrane region" description="Helical" evidence="1">
    <location>
        <begin position="146"/>
        <end position="163"/>
    </location>
</feature>
<evidence type="ECO:0000256" key="1">
    <source>
        <dbReference type="SAM" id="Phobius"/>
    </source>
</evidence>
<accession>A0A8J2TUR2</accession>
<keyword evidence="1" id="KW-0812">Transmembrane</keyword>
<feature type="transmembrane region" description="Helical" evidence="1">
    <location>
        <begin position="44"/>
        <end position="67"/>
    </location>
</feature>
<feature type="transmembrane region" description="Helical" evidence="1">
    <location>
        <begin position="239"/>
        <end position="257"/>
    </location>
</feature>
<evidence type="ECO:0000313" key="3">
    <source>
        <dbReference type="EMBL" id="GFZ88484.1"/>
    </source>
</evidence>
<dbReference type="PANTHER" id="PTHR23028:SF53">
    <property type="entry name" value="ACYL_TRANSF_3 DOMAIN-CONTAINING PROTEIN"/>
    <property type="match status" value="1"/>
</dbReference>
<dbReference type="PANTHER" id="PTHR23028">
    <property type="entry name" value="ACETYLTRANSFERASE"/>
    <property type="match status" value="1"/>
</dbReference>
<feature type="transmembrane region" description="Helical" evidence="1">
    <location>
        <begin position="301"/>
        <end position="319"/>
    </location>
</feature>
<comment type="caution">
    <text evidence="3">The sequence shown here is derived from an EMBL/GenBank/DDBJ whole genome shotgun (WGS) entry which is preliminary data.</text>
</comment>
<dbReference type="AlphaFoldDB" id="A0A8J2TUR2"/>
<evidence type="ECO:0000259" key="2">
    <source>
        <dbReference type="Pfam" id="PF01757"/>
    </source>
</evidence>
<organism evidence="3 4">
    <name type="scientific">Aquaticitalea lipolytica</name>
    <dbReference type="NCBI Taxonomy" id="1247562"/>
    <lineage>
        <taxon>Bacteria</taxon>
        <taxon>Pseudomonadati</taxon>
        <taxon>Bacteroidota</taxon>
        <taxon>Flavobacteriia</taxon>
        <taxon>Flavobacteriales</taxon>
        <taxon>Flavobacteriaceae</taxon>
        <taxon>Aquaticitalea</taxon>
    </lineage>
</organism>
<evidence type="ECO:0000313" key="4">
    <source>
        <dbReference type="Proteomes" id="UP000598120"/>
    </source>
</evidence>
<keyword evidence="4" id="KW-1185">Reference proteome</keyword>
<feature type="transmembrane region" description="Helical" evidence="1">
    <location>
        <begin position="269"/>
        <end position="289"/>
    </location>
</feature>
<keyword evidence="1" id="KW-0472">Membrane</keyword>
<dbReference type="RefSeq" id="WP_188606237.1">
    <property type="nucleotide sequence ID" value="NZ_BMIC01000003.1"/>
</dbReference>
<gene>
    <name evidence="3" type="ORF">GCM10011531_20090</name>
</gene>
<keyword evidence="1" id="KW-1133">Transmembrane helix</keyword>
<keyword evidence="3" id="KW-0012">Acyltransferase</keyword>